<feature type="region of interest" description="Disordered" evidence="2">
    <location>
        <begin position="1206"/>
        <end position="1284"/>
    </location>
</feature>
<feature type="region of interest" description="Disordered" evidence="2">
    <location>
        <begin position="1574"/>
        <end position="1604"/>
    </location>
</feature>
<feature type="compositionally biased region" description="Low complexity" evidence="2">
    <location>
        <begin position="853"/>
        <end position="876"/>
    </location>
</feature>
<feature type="region of interest" description="Disordered" evidence="2">
    <location>
        <begin position="1"/>
        <end position="22"/>
    </location>
</feature>
<feature type="compositionally biased region" description="Polar residues" evidence="2">
    <location>
        <begin position="1714"/>
        <end position="1733"/>
    </location>
</feature>
<feature type="region of interest" description="Disordered" evidence="2">
    <location>
        <begin position="1798"/>
        <end position="1833"/>
    </location>
</feature>
<feature type="compositionally biased region" description="Polar residues" evidence="2">
    <location>
        <begin position="751"/>
        <end position="761"/>
    </location>
</feature>
<feature type="region of interest" description="Disordered" evidence="2">
    <location>
        <begin position="1677"/>
        <end position="1746"/>
    </location>
</feature>
<dbReference type="PROSITE" id="PS50082">
    <property type="entry name" value="WD_REPEATS_2"/>
    <property type="match status" value="1"/>
</dbReference>
<evidence type="ECO:0000313" key="4">
    <source>
        <dbReference type="Proteomes" id="UP001431783"/>
    </source>
</evidence>
<feature type="compositionally biased region" description="Low complexity" evidence="2">
    <location>
        <begin position="1806"/>
        <end position="1827"/>
    </location>
</feature>
<dbReference type="SMART" id="SM00320">
    <property type="entry name" value="WD40"/>
    <property type="match status" value="5"/>
</dbReference>
<feature type="region of interest" description="Disordered" evidence="2">
    <location>
        <begin position="386"/>
        <end position="418"/>
    </location>
</feature>
<feature type="compositionally biased region" description="Basic and acidic residues" evidence="2">
    <location>
        <begin position="1701"/>
        <end position="1711"/>
    </location>
</feature>
<dbReference type="InterPro" id="IPR015943">
    <property type="entry name" value="WD40/YVTN_repeat-like_dom_sf"/>
</dbReference>
<feature type="region of interest" description="Disordered" evidence="2">
    <location>
        <begin position="522"/>
        <end position="640"/>
    </location>
</feature>
<sequence>MNSKEPELFRHPKRREDQNSSQNVLKILESRTLGHLRDSVKSNDDIKLYAEEEFIRKNEYDEQLCEMPGMPRSTFLMVFSPDGKKVASTHGNHNIYVTDLTTGKNIKTLVGHPRTPWCVAFHPTSNQIVASGCLGGQVRIWDLSGGSEVWTAENQSVIASIAFHPSDRILVIATINEIHFWDWNESKPFCYTATSNQKEKVRYVAFDKLGHKLITGISNSQSRWEYVRTSVPSPRPVERSQSPYRRRITHRIFNFPIRRSAQQTSTSNNNIREPPSTIPQRERNISLCYRNLVREYARLVRRYLHLYRPPAMVDRGTDPMEENTFTSTSSTQVPEHSSANQPGPSTLTEDNSSTSNHDESNDNPYQFLTPSRIVAVMNRPATFIRGTQTSELRKHKAGPSSDNDQSTSEKKLKTHCSSVVKAPEETNTSMTTDTGQPQTAISNALVYISDQSEEEHVLEDIIRGAPSSRVTSDDLSTSQTLEEENIEFNDPVLEPNVSNLSLPEELAASISSNNYQISVNRSQSTNQNHDSNVHENYSHSTSESIPDSGNNFSKKITKITPGCSTDKSGNGISSSPENSEHENNNGKKFKCSTPQPTANIDGQSRNAQNAGDSITTSIDNRNVDYSIPGTSRDDTGRDSRVSEDQRFELMMASIRHDAEDNLKSKFLPLIRSVPREERFEMIRIFVQGLRESREKVRMKYRNFGMMLNKKTNRRPIPGTSSDTSSSEDEQDSLNATALTNEILNDRRIDESSNLPEASSISLPLEQRTESNRDAFRNINNLENWVSSLFSDSEPQTNLTNNSESGTTGDQTSTAVPISSAHDNSLSRPTRINRLLTPRRLYSHRLNRDRTHSRNSSISSRMPSASVSAVSNSSNSAGLASTRTSGSTFARRRFGVHRASAFLPTRVYYPRNPPEARRNRQFLLGRWRLNPRSYRSYIVSDRFNPRSVASNNSSNFATDEVINFSEFPNSEDDPVPSLEGRTAPSPSFYSYNFHPFNPPPDLPSINPENIGIGNMYSNIVQDLEVSLNDVRNIRASNRPGEMSDMLNNFSERLENIMNQSETILRNLRTSVEMLPGTDLNSNGERISTPSASFNDENFYVRDQRIEVNDLQNNSSILDENPSSNVASDHTYPRNSESSGTSSNSHATMSPLMTSLHLTISHIQRQASLLRQQVGSIERIDRAMVEVAQLQLIRLLLVELSRYVRNMSGESRSTSMSSVRQMMAGTRISDSSPSESQSSDNGGAGGSALPPQPSTSNPSNAQNNMPSARTRGLSHKTYPPSRLNRLHKRRTMLVQNVPRHLAVRLPPVLRRPSVTLTLDRQSMFHIYSRINSLTLCRMSRRLDELISEQVKVFMQRQVGQTPTILSDSNIREQNIGVRLRDSIARTNRLVGNIFNANVVRNYRMETSTVSIDGFDRLYARQTLSFIIDGISTHLDETRSSPLPHNIRLELQNIMTVSLLLSELLLLQIVDSIPPANGTSSDINLDQERLNLISRINQMCTTMMLSSRLGDYSIHLTHSLRQLQALIRQNSNLSQNNVSNRAPSTPHVRNSEGRIRITNRANRVTIYNRSRNTLRVIPARIPEPTLSNQTSTSGSNENGDTLSRDSESLQNRIQTFREMQNSFHNLHNIENQSDQHEEDGNTLTDDNTELSEDNANIGTRLLEARARVFQRDILERVRNSVHPSSNSLTERYQHSPPQNSESDDGSRQTIDQRRNRQMTSTSSDLGSRRGNSFSIHQTEEDGQSGRWSLNFPFATSRPIAIMTSRFPSNSSSTSQLPTNNPEGWSGASRWSWNLPSVQVNDVPLSDLGSSQENSENNSPSPVENSSLPNPMNRTNAMRTGAHSLGVFRPRFLHPMYSSVNPFDADLDDPQREHIYDSDVITTVTPNHRIQIWDISDSTVPNISNPLKNVVVGECKIHNDASVDIASDGSILVTLLPSGGYLNVTNRLGVYSLKWETLGQCLYTTNFDYNAVSVSLSPSGRHLVVGLASRRVSIVPSERWIMARIFKIEQKDIPGDRLPIIKEIDQARDGRATSHKSVNCIRWLPSSGQGLIYATNTGQLVIWT</sequence>
<dbReference type="SUPFAM" id="SSF50978">
    <property type="entry name" value="WD40 repeat-like"/>
    <property type="match status" value="2"/>
</dbReference>
<keyword evidence="4" id="KW-1185">Reference proteome</keyword>
<feature type="compositionally biased region" description="Polar residues" evidence="2">
    <location>
        <begin position="1678"/>
        <end position="1697"/>
    </location>
</feature>
<evidence type="ECO:0000256" key="1">
    <source>
        <dbReference type="PROSITE-ProRule" id="PRU00221"/>
    </source>
</evidence>
<feature type="compositionally biased region" description="Polar residues" evidence="2">
    <location>
        <begin position="1252"/>
        <end position="1265"/>
    </location>
</feature>
<feature type="compositionally biased region" description="Polar residues" evidence="2">
    <location>
        <begin position="1582"/>
        <end position="1598"/>
    </location>
</feature>
<feature type="region of interest" description="Disordered" evidence="2">
    <location>
        <begin position="791"/>
        <end position="881"/>
    </location>
</feature>
<feature type="region of interest" description="Disordered" evidence="2">
    <location>
        <begin position="1627"/>
        <end position="1649"/>
    </location>
</feature>
<feature type="compositionally biased region" description="Polar residues" evidence="2">
    <location>
        <begin position="791"/>
        <end position="829"/>
    </location>
</feature>
<dbReference type="GO" id="GO:1990756">
    <property type="term" value="F:ubiquitin-like ligase-substrate adaptor activity"/>
    <property type="evidence" value="ECO:0007669"/>
    <property type="project" value="TreeGrafter"/>
</dbReference>
<evidence type="ECO:0000313" key="3">
    <source>
        <dbReference type="EMBL" id="KAK9888730.1"/>
    </source>
</evidence>
<gene>
    <name evidence="3" type="ORF">WA026_000956</name>
</gene>
<feature type="compositionally biased region" description="Basic and acidic residues" evidence="2">
    <location>
        <begin position="631"/>
        <end position="640"/>
    </location>
</feature>
<organism evidence="3 4">
    <name type="scientific">Henosepilachna vigintioctopunctata</name>
    <dbReference type="NCBI Taxonomy" id="420089"/>
    <lineage>
        <taxon>Eukaryota</taxon>
        <taxon>Metazoa</taxon>
        <taxon>Ecdysozoa</taxon>
        <taxon>Arthropoda</taxon>
        <taxon>Hexapoda</taxon>
        <taxon>Insecta</taxon>
        <taxon>Pterygota</taxon>
        <taxon>Neoptera</taxon>
        <taxon>Endopterygota</taxon>
        <taxon>Coleoptera</taxon>
        <taxon>Polyphaga</taxon>
        <taxon>Cucujiformia</taxon>
        <taxon>Coccinelloidea</taxon>
        <taxon>Coccinellidae</taxon>
        <taxon>Epilachninae</taxon>
        <taxon>Epilachnini</taxon>
        <taxon>Henosepilachna</taxon>
    </lineage>
</organism>
<protein>
    <recommendedName>
        <fullName evidence="5">Activating molecule in BECN1-regulated autophagy protein 1</fullName>
    </recommendedName>
</protein>
<feature type="compositionally biased region" description="Polar residues" evidence="2">
    <location>
        <begin position="592"/>
        <end position="620"/>
    </location>
</feature>
<dbReference type="PANTHER" id="PTHR22874:SF1">
    <property type="entry name" value="ACTIVATING MOLECULE IN BECN1-REGULATED AUTOPHAGY PROTEIN 1"/>
    <property type="match status" value="1"/>
</dbReference>
<feature type="region of interest" description="Disordered" evidence="2">
    <location>
        <begin position="311"/>
        <end position="366"/>
    </location>
</feature>
<dbReference type="InterPro" id="IPR052596">
    <property type="entry name" value="AMBRA1_autophagy"/>
</dbReference>
<feature type="compositionally biased region" description="Basic and acidic residues" evidence="2">
    <location>
        <begin position="1"/>
        <end position="18"/>
    </location>
</feature>
<dbReference type="InterPro" id="IPR001680">
    <property type="entry name" value="WD40_rpt"/>
</dbReference>
<feature type="compositionally biased region" description="Polar residues" evidence="2">
    <location>
        <begin position="1772"/>
        <end position="1784"/>
    </location>
</feature>
<feature type="region of interest" description="Disordered" evidence="2">
    <location>
        <begin position="258"/>
        <end position="278"/>
    </location>
</feature>
<feature type="compositionally biased region" description="Polar residues" evidence="2">
    <location>
        <begin position="260"/>
        <end position="271"/>
    </location>
</feature>
<accession>A0AAW1V258</accession>
<dbReference type="Pfam" id="PF00400">
    <property type="entry name" value="WD40"/>
    <property type="match status" value="1"/>
</dbReference>
<feature type="compositionally biased region" description="Low complexity" evidence="2">
    <location>
        <begin position="1761"/>
        <end position="1771"/>
    </location>
</feature>
<feature type="region of interest" description="Disordered" evidence="2">
    <location>
        <begin position="1112"/>
        <end position="1147"/>
    </location>
</feature>
<dbReference type="InterPro" id="IPR036322">
    <property type="entry name" value="WD40_repeat_dom_sf"/>
</dbReference>
<dbReference type="Proteomes" id="UP001431783">
    <property type="component" value="Unassembled WGS sequence"/>
</dbReference>
<dbReference type="PANTHER" id="PTHR22874">
    <property type="entry name" value="ACTIVATING MOLECULE IN BECN1-REGULATED AUTOPHAGY PROTEIN 1"/>
    <property type="match status" value="1"/>
</dbReference>
<dbReference type="EMBL" id="JARQZJ010000121">
    <property type="protein sequence ID" value="KAK9888730.1"/>
    <property type="molecule type" value="Genomic_DNA"/>
</dbReference>
<feature type="compositionally biased region" description="Low complexity" evidence="2">
    <location>
        <begin position="1206"/>
        <end position="1237"/>
    </location>
</feature>
<dbReference type="Gene3D" id="2.130.10.10">
    <property type="entry name" value="YVTN repeat-like/Quinoprotein amine dehydrogenase"/>
    <property type="match status" value="2"/>
</dbReference>
<feature type="compositionally biased region" description="Polar residues" evidence="2">
    <location>
        <begin position="538"/>
        <end position="554"/>
    </location>
</feature>
<evidence type="ECO:0000256" key="2">
    <source>
        <dbReference type="SAM" id="MobiDB-lite"/>
    </source>
</evidence>
<feature type="compositionally biased region" description="Polar residues" evidence="2">
    <location>
        <begin position="562"/>
        <end position="572"/>
    </location>
</feature>
<keyword evidence="1" id="KW-0853">WD repeat</keyword>
<feature type="compositionally biased region" description="Polar residues" evidence="2">
    <location>
        <begin position="323"/>
        <end position="355"/>
    </location>
</feature>
<feature type="region of interest" description="Disordered" evidence="2">
    <location>
        <begin position="1761"/>
        <end position="1784"/>
    </location>
</feature>
<feature type="region of interest" description="Disordered" evidence="2">
    <location>
        <begin position="709"/>
        <end position="765"/>
    </location>
</feature>
<proteinExistence type="predicted"/>
<feature type="compositionally biased region" description="Low complexity" evidence="2">
    <location>
        <begin position="1134"/>
        <end position="1147"/>
    </location>
</feature>
<name>A0AAW1V258_9CUCU</name>
<comment type="caution">
    <text evidence="3">The sequence shown here is derived from an EMBL/GenBank/DDBJ whole genome shotgun (WGS) entry which is preliminary data.</text>
</comment>
<feature type="compositionally biased region" description="Polar residues" evidence="2">
    <location>
        <begin position="1112"/>
        <end position="1126"/>
    </location>
</feature>
<feature type="compositionally biased region" description="Polar residues" evidence="2">
    <location>
        <begin position="733"/>
        <end position="742"/>
    </location>
</feature>
<dbReference type="GO" id="GO:0000423">
    <property type="term" value="P:mitophagy"/>
    <property type="evidence" value="ECO:0007669"/>
    <property type="project" value="TreeGrafter"/>
</dbReference>
<reference evidence="3 4" key="1">
    <citation type="submission" date="2023-03" db="EMBL/GenBank/DDBJ databases">
        <title>Genome insight into feeding habits of ladybird beetles.</title>
        <authorList>
            <person name="Li H.-S."/>
            <person name="Huang Y.-H."/>
            <person name="Pang H."/>
        </authorList>
    </citation>
    <scope>NUCLEOTIDE SEQUENCE [LARGE SCALE GENOMIC DNA]</scope>
    <source>
        <strain evidence="3">SYSU_2023b</strain>
        <tissue evidence="3">Whole body</tissue>
    </source>
</reference>
<dbReference type="GO" id="GO:0080008">
    <property type="term" value="C:Cul4-RING E3 ubiquitin ligase complex"/>
    <property type="evidence" value="ECO:0007669"/>
    <property type="project" value="TreeGrafter"/>
</dbReference>
<evidence type="ECO:0008006" key="5">
    <source>
        <dbReference type="Google" id="ProtNLM"/>
    </source>
</evidence>
<feature type="repeat" description="WD" evidence="1">
    <location>
        <begin position="109"/>
        <end position="151"/>
    </location>
</feature>
<dbReference type="GO" id="GO:0000045">
    <property type="term" value="P:autophagosome assembly"/>
    <property type="evidence" value="ECO:0007669"/>
    <property type="project" value="TreeGrafter"/>
</dbReference>